<dbReference type="InterPro" id="IPR036866">
    <property type="entry name" value="RibonucZ/Hydroxyglut_hydro"/>
</dbReference>
<dbReference type="Pfam" id="PF00753">
    <property type="entry name" value="Lactamase_B"/>
    <property type="match status" value="1"/>
</dbReference>
<dbReference type="EMBL" id="JARUXG010000003">
    <property type="protein sequence ID" value="MDG6780918.1"/>
    <property type="molecule type" value="Genomic_DNA"/>
</dbReference>
<dbReference type="InterPro" id="IPR001279">
    <property type="entry name" value="Metallo-B-lactamas"/>
</dbReference>
<organism evidence="2">
    <name type="scientific">Gordonia rubripertincta</name>
    <name type="common">Rhodococcus corallinus</name>
    <dbReference type="NCBI Taxonomy" id="36822"/>
    <lineage>
        <taxon>Bacteria</taxon>
        <taxon>Bacillati</taxon>
        <taxon>Actinomycetota</taxon>
        <taxon>Actinomycetes</taxon>
        <taxon>Mycobacteriales</taxon>
        <taxon>Gordoniaceae</taxon>
        <taxon>Gordonia</taxon>
    </lineage>
</organism>
<gene>
    <name evidence="2" type="ORF">QBL07_08735</name>
</gene>
<dbReference type="PANTHER" id="PTHR23131">
    <property type="entry name" value="ENDORIBONUCLEASE LACTB2"/>
    <property type="match status" value="1"/>
</dbReference>
<feature type="domain" description="Metallo-beta-lactamase" evidence="1">
    <location>
        <begin position="39"/>
        <end position="199"/>
    </location>
</feature>
<proteinExistence type="predicted"/>
<dbReference type="Gene3D" id="3.60.15.10">
    <property type="entry name" value="Ribonuclease Z/Hydroxyacylglutathione hydrolase-like"/>
    <property type="match status" value="1"/>
</dbReference>
<dbReference type="CDD" id="cd16278">
    <property type="entry name" value="metallo-hydrolase-like_MBL-fold"/>
    <property type="match status" value="1"/>
</dbReference>
<dbReference type="SMART" id="SM00849">
    <property type="entry name" value="Lactamase_B"/>
    <property type="match status" value="1"/>
</dbReference>
<evidence type="ECO:0000259" key="1">
    <source>
        <dbReference type="SMART" id="SM00849"/>
    </source>
</evidence>
<dbReference type="InterPro" id="IPR036388">
    <property type="entry name" value="WH-like_DNA-bd_sf"/>
</dbReference>
<dbReference type="AlphaFoldDB" id="A0AAW6R8G7"/>
<accession>A0AAW6R8G7</accession>
<name>A0AAW6R8G7_GORRU</name>
<dbReference type="KEGG" id="gru:GCWB2_02505"/>
<protein>
    <submittedName>
        <fullName evidence="2">MBL fold metallo-hydrolase</fullName>
    </submittedName>
</protein>
<dbReference type="SUPFAM" id="SSF56281">
    <property type="entry name" value="Metallo-hydrolase/oxidoreductase"/>
    <property type="match status" value="1"/>
</dbReference>
<dbReference type="InterPro" id="IPR050662">
    <property type="entry name" value="Sec-metab_biosynth-thioest"/>
</dbReference>
<dbReference type="PANTHER" id="PTHR23131:SF0">
    <property type="entry name" value="ENDORIBONUCLEASE LACTB2"/>
    <property type="match status" value="1"/>
</dbReference>
<dbReference type="Gene3D" id="1.10.10.10">
    <property type="entry name" value="Winged helix-like DNA-binding domain superfamily/Winged helix DNA-binding domain"/>
    <property type="match status" value="1"/>
</dbReference>
<reference evidence="2" key="1">
    <citation type="submission" date="2023-04" db="EMBL/GenBank/DDBJ databases">
        <title>Characterization and analysis of the complete genome of Gordonia rubripertincta 112, the degrader of aromatic and aliphatic compounds.</title>
        <authorList>
            <person name="Frantsuzova E."/>
            <person name="Bogun A."/>
            <person name="Delegan Y."/>
        </authorList>
    </citation>
    <scope>NUCLEOTIDE SEQUENCE</scope>
    <source>
        <strain evidence="2">112</strain>
    </source>
</reference>
<dbReference type="RefSeq" id="WP_005194561.1">
    <property type="nucleotide sequence ID" value="NZ_CP022580.1"/>
</dbReference>
<comment type="caution">
    <text evidence="2">The sequence shown here is derived from an EMBL/GenBank/DDBJ whole genome shotgun (WGS) entry which is preliminary data.</text>
</comment>
<evidence type="ECO:0000313" key="2">
    <source>
        <dbReference type="EMBL" id="MDG6780918.1"/>
    </source>
</evidence>
<sequence length="273" mass="29923">MSASDDAVPVHPAYGVLREVTPFASVLLCDNSGMMELDGTNTYVLRAPGSDECVVVDPGPPKYKHHARRLAELPGVALTLITHRHFDHTGGVKRLHKRTGAPVRARLGKFCRDAEPLRDREVIEIAGLRITVLHTPGHTGDSVSFLVEHEDQRAVLTGDTILGSGTTVLDPSDGGLRDYLNSLNRLIVEGDGAALLPAHGPDHPDLVPVARFYKTHREERIDQIVAALDDMGVSPHEAKPMKVVRKVYSDVDKKLWPAARMSVKAQLEYLRHA</sequence>
<dbReference type="Pfam" id="PF17778">
    <property type="entry name" value="WHD_BLACT"/>
    <property type="match status" value="1"/>
</dbReference>
<dbReference type="InterPro" id="IPR041516">
    <property type="entry name" value="LACTB2_WH"/>
</dbReference>